<dbReference type="KEGG" id="pste:PSTEL_00460"/>
<dbReference type="AlphaFoldDB" id="A0A089LLR0"/>
<protein>
    <submittedName>
        <fullName evidence="1">Uncharacterized protein</fullName>
    </submittedName>
</protein>
<evidence type="ECO:0000313" key="2">
    <source>
        <dbReference type="Proteomes" id="UP000029507"/>
    </source>
</evidence>
<proteinExistence type="predicted"/>
<dbReference type="Proteomes" id="UP000029507">
    <property type="component" value="Chromosome"/>
</dbReference>
<keyword evidence="2" id="KW-1185">Reference proteome</keyword>
<accession>A0A089LLR0</accession>
<dbReference type="HOGENOM" id="CLU_2918395_0_0_9"/>
<dbReference type="STRING" id="169760.PSTEL_00460"/>
<name>A0A089LLR0_9BACL</name>
<evidence type="ECO:0000313" key="1">
    <source>
        <dbReference type="EMBL" id="AIQ61832.1"/>
    </source>
</evidence>
<gene>
    <name evidence="1" type="ORF">PSTEL_00460</name>
</gene>
<sequence length="61" mass="7385">MEFDQAHEQYSIRTALHACLDAGADPELMQQLVDLFRHRWMDNPEMRRYVDDMEVRYITLL</sequence>
<organism evidence="1 2">
    <name type="scientific">Paenibacillus stellifer</name>
    <dbReference type="NCBI Taxonomy" id="169760"/>
    <lineage>
        <taxon>Bacteria</taxon>
        <taxon>Bacillati</taxon>
        <taxon>Bacillota</taxon>
        <taxon>Bacilli</taxon>
        <taxon>Bacillales</taxon>
        <taxon>Paenibacillaceae</taxon>
        <taxon>Paenibacillus</taxon>
    </lineage>
</organism>
<reference evidence="1 2" key="1">
    <citation type="submission" date="2014-08" db="EMBL/GenBank/DDBJ databases">
        <title>Comparative genomics of the Paenibacillus odorifer group.</title>
        <authorList>
            <person name="den Bakker H.C."/>
            <person name="Tsai Y.-C."/>
            <person name="Martin N."/>
            <person name="Korlach J."/>
            <person name="Wiedmann M."/>
        </authorList>
    </citation>
    <scope>NUCLEOTIDE SEQUENCE [LARGE SCALE GENOMIC DNA]</scope>
    <source>
        <strain evidence="1 2">DSM 14472</strain>
    </source>
</reference>
<dbReference type="EMBL" id="CP009286">
    <property type="protein sequence ID" value="AIQ61832.1"/>
    <property type="molecule type" value="Genomic_DNA"/>
</dbReference>